<feature type="transmembrane region" description="Helical" evidence="17">
    <location>
        <begin position="281"/>
        <end position="300"/>
    </location>
</feature>
<reference evidence="19" key="1">
    <citation type="submission" date="2008-04" db="EMBL/GenBank/DDBJ databases">
        <title>Cloning and analyzing of genes of US region in duck enteritis virus.</title>
        <authorList>
            <person name="Zhao Y."/>
            <person name="Liu F.Y."/>
            <person name="Ma B."/>
            <person name="Wang J.W."/>
        </authorList>
    </citation>
    <scope>NUCLEOTIDE SEQUENCE</scope>
    <source>
        <strain evidence="19">C-KCE</strain>
    </source>
</reference>
<evidence type="ECO:0000256" key="7">
    <source>
        <dbReference type="ARBA" id="ARBA00022511"/>
    </source>
</evidence>
<keyword evidence="13" id="KW-1031">Host cell junction</keyword>
<keyword evidence="11" id="KW-1043">Host membrane</keyword>
<comment type="subcellular location">
    <subcellularLocation>
        <location evidence="1">Host Golgi apparatus</location>
    </subcellularLocation>
    <subcellularLocation>
        <location evidence="2">Host cell junction</location>
    </subcellularLocation>
    <subcellularLocation>
        <location evidence="4">Host cell membrane</location>
        <topology evidence="4">Single-pass type I membrane protein</topology>
    </subcellularLocation>
    <subcellularLocation>
        <location evidence="3">Virion membrane</location>
        <topology evidence="3">Single-pass membrane protein</topology>
    </subcellularLocation>
</comment>
<evidence type="ECO:0000256" key="5">
    <source>
        <dbReference type="ARBA" id="ARBA00005825"/>
    </source>
</evidence>
<evidence type="ECO:0000313" key="19">
    <source>
        <dbReference type="EMBL" id="ACG56277.1"/>
    </source>
</evidence>
<gene>
    <name evidence="18" type="primary">US7</name>
</gene>
<dbReference type="GO" id="GO:0044156">
    <property type="term" value="C:host cell junction"/>
    <property type="evidence" value="ECO:0007669"/>
    <property type="project" value="UniProtKB-SubCell"/>
</dbReference>
<dbReference type="EMBL" id="EU621392">
    <property type="protein sequence ID" value="ACD43470.1"/>
    <property type="molecule type" value="Genomic_DNA"/>
</dbReference>
<evidence type="ECO:0000256" key="9">
    <source>
        <dbReference type="ARBA" id="ARBA00022812"/>
    </source>
</evidence>
<name>C6ZED3_9ALPH</name>
<dbReference type="EMBL" id="EU714267">
    <property type="protein sequence ID" value="ACG56277.1"/>
    <property type="molecule type" value="Genomic_DNA"/>
</dbReference>
<dbReference type="GO" id="GO:0044177">
    <property type="term" value="C:host cell Golgi apparatus"/>
    <property type="evidence" value="ECO:0007669"/>
    <property type="project" value="UniProtKB-SubCell"/>
</dbReference>
<evidence type="ECO:0000256" key="10">
    <source>
        <dbReference type="ARBA" id="ARBA00022844"/>
    </source>
</evidence>
<keyword evidence="12" id="KW-0261">Viral envelope protein</keyword>
<accession>C6ZED3</accession>
<keyword evidence="14 17" id="KW-0472">Membrane</keyword>
<dbReference type="GO" id="GO:0055036">
    <property type="term" value="C:virion membrane"/>
    <property type="evidence" value="ECO:0007669"/>
    <property type="project" value="UniProtKB-SubCell"/>
</dbReference>
<dbReference type="InterPro" id="IPR002874">
    <property type="entry name" value="Herpes_gI"/>
</dbReference>
<evidence type="ECO:0000256" key="16">
    <source>
        <dbReference type="ARBA" id="ARBA00025134"/>
    </source>
</evidence>
<sequence length="371" mass="40868">MGTTRHILILVSAINCITTINAIVYAGTSVSLYLQEPASASIPAVEDRHAVYGKLLFLGSQAELPPVYNGTVELLVYNISRHCYSVAYAAIYDDCPRLGVTAFKACRHATRYFDPARPHLKDVLSSTALFVLDSPSIHDSGIYYIRVSVNDAVVPDVFKTTVIITDKNNAVVPPDDNAYEKVTERPPVGEDFGVVADVGSICHHYDFYSGVPLDYHLMGISGPLEDDKHLKEEVSTEGFSTMKPVTVPTTNNYTTLSDDMQPTHNDTNSGLNIFDKIPNIYLIPAVMFVVLPLTIFIVLMCSPLKRKLCRCCTKRRVYTGSTTSVINQSALDNPPSQDALESKHPELDGTLMRKLEEKLAAYDSSGDHKTE</sequence>
<evidence type="ECO:0000256" key="4">
    <source>
        <dbReference type="ARBA" id="ARBA00004402"/>
    </source>
</evidence>
<evidence type="ECO:0000313" key="18">
    <source>
        <dbReference type="EMBL" id="ACD43470.1"/>
    </source>
</evidence>
<evidence type="ECO:0000256" key="6">
    <source>
        <dbReference type="ARBA" id="ARBA00013983"/>
    </source>
</evidence>
<evidence type="ECO:0000256" key="14">
    <source>
        <dbReference type="ARBA" id="ARBA00023136"/>
    </source>
</evidence>
<organism evidence="19">
    <name type="scientific">anatid alphaherpesvirus 1</name>
    <dbReference type="NCBI Taxonomy" id="104388"/>
    <lineage>
        <taxon>Viruses</taxon>
        <taxon>Duplodnaviria</taxon>
        <taxon>Heunggongvirae</taxon>
        <taxon>Peploviricota</taxon>
        <taxon>Herviviricetes</taxon>
        <taxon>Herpesvirales</taxon>
        <taxon>Orthoherpesviridae</taxon>
        <taxon>Alphaherpesvirinae</taxon>
        <taxon>Mardivirus</taxon>
        <taxon>Mardivirus anatidalpha1</taxon>
    </lineage>
</organism>
<evidence type="ECO:0000256" key="1">
    <source>
        <dbReference type="ARBA" id="ARBA00004136"/>
    </source>
</evidence>
<evidence type="ECO:0000256" key="12">
    <source>
        <dbReference type="ARBA" id="ARBA00022879"/>
    </source>
</evidence>
<proteinExistence type="inferred from homology"/>
<comment type="function">
    <text evidence="16">In epithelial cells, the heterodimer gE/gI is required for the cell-to-cell spread of the virus, by sorting nascent virions to cell junctions. Once the virus reaches the cell junctions, virus particles can spread to adjacent cells extremely rapidly through interactions with cellular receptors that accumulate at these junctions. Implicated in basolateral spread in polarized cells. In neuronal cells, gE/gI is essential for the anterograde spread of the infection throughout the host nervous system. Together with US9, the heterodimer gE/gI is involved in the sorting and transport of viral structural components toward axon tips.</text>
</comment>
<evidence type="ECO:0000256" key="11">
    <source>
        <dbReference type="ARBA" id="ARBA00022870"/>
    </source>
</evidence>
<keyword evidence="7" id="KW-1032">Host cell membrane</keyword>
<evidence type="ECO:0000256" key="2">
    <source>
        <dbReference type="ARBA" id="ARBA00004315"/>
    </source>
</evidence>
<protein>
    <recommendedName>
        <fullName evidence="6">Envelope glycoprotein I</fullName>
    </recommendedName>
</protein>
<keyword evidence="15" id="KW-0325">Glycoprotein</keyword>
<keyword evidence="9" id="KW-1040">Host Golgi apparatus</keyword>
<keyword evidence="8 17" id="KW-0812">Transmembrane</keyword>
<feature type="transmembrane region" description="Helical" evidence="17">
    <location>
        <begin position="7"/>
        <end position="27"/>
    </location>
</feature>
<evidence type="ECO:0000256" key="17">
    <source>
        <dbReference type="SAM" id="Phobius"/>
    </source>
</evidence>
<evidence type="ECO:0000256" key="13">
    <source>
        <dbReference type="ARBA" id="ARBA00023081"/>
    </source>
</evidence>
<keyword evidence="17" id="KW-1133">Transmembrane helix</keyword>
<keyword evidence="10" id="KW-0946">Virion</keyword>
<dbReference type="GO" id="GO:0043657">
    <property type="term" value="C:host cell"/>
    <property type="evidence" value="ECO:0007669"/>
    <property type="project" value="InterPro"/>
</dbReference>
<reference evidence="19" key="2">
    <citation type="submission" date="2008-04" db="EMBL/GenBank/DDBJ databases">
        <title>Cloning and sequence analysis of duck enteritis virus US10, S3 and US2 genes.</title>
        <authorList>
            <person name="Zhao Y."/>
            <person name="Liu F.Y."/>
            <person name="Ma B."/>
            <person name="Wang J.W."/>
        </authorList>
    </citation>
    <scope>NUCLEOTIDE SEQUENCE</scope>
    <source>
        <strain evidence="19">C-KCE</strain>
    </source>
</reference>
<dbReference type="Pfam" id="PF01688">
    <property type="entry name" value="Herpes_gI"/>
    <property type="match status" value="1"/>
</dbReference>
<evidence type="ECO:0000256" key="15">
    <source>
        <dbReference type="ARBA" id="ARBA00023180"/>
    </source>
</evidence>
<reference evidence="18" key="3">
    <citation type="journal article" date="2010" name="Intervirology">
        <title>Characterization of duck enteritis virus US6, US7 and US8 gene.</title>
        <authorList>
            <person name="Zhao Y."/>
            <person name="Wang J.W."/>
        </authorList>
    </citation>
    <scope>NUCLEOTIDE SEQUENCE</scope>
    <source>
        <strain evidence="18">C-KCE</strain>
    </source>
</reference>
<evidence type="ECO:0000256" key="3">
    <source>
        <dbReference type="ARBA" id="ARBA00004381"/>
    </source>
</evidence>
<comment type="similarity">
    <text evidence="5">Belongs to the alphaherpesvirinae glycoprotein I family.</text>
</comment>
<evidence type="ECO:0000256" key="8">
    <source>
        <dbReference type="ARBA" id="ARBA00022692"/>
    </source>
</evidence>
<dbReference type="GO" id="GO:0019031">
    <property type="term" value="C:viral envelope"/>
    <property type="evidence" value="ECO:0007669"/>
    <property type="project" value="UniProtKB-KW"/>
</dbReference>